<dbReference type="Proteomes" id="UP000271339">
    <property type="component" value="Unassembled WGS sequence"/>
</dbReference>
<dbReference type="CDD" id="cd12797">
    <property type="entry name" value="M23_peptidase"/>
    <property type="match status" value="1"/>
</dbReference>
<dbReference type="Gene3D" id="2.70.70.10">
    <property type="entry name" value="Glucose Permease (Domain IIA)"/>
    <property type="match status" value="1"/>
</dbReference>
<dbReference type="InterPro" id="IPR011055">
    <property type="entry name" value="Dup_hybrid_motif"/>
</dbReference>
<dbReference type="EMBL" id="REFC01000011">
    <property type="protein sequence ID" value="RMA65942.1"/>
    <property type="molecule type" value="Genomic_DNA"/>
</dbReference>
<reference evidence="5 6" key="1">
    <citation type="submission" date="2018-10" db="EMBL/GenBank/DDBJ databases">
        <title>Genomic Encyclopedia of Archaeal and Bacterial Type Strains, Phase II (KMG-II): from individual species to whole genera.</title>
        <authorList>
            <person name="Goeker M."/>
        </authorList>
    </citation>
    <scope>NUCLEOTIDE SEQUENCE [LARGE SCALE GENOMIC DNA]</scope>
    <source>
        <strain evidence="5 6">DSM 23424</strain>
    </source>
</reference>
<dbReference type="RefSeq" id="WP_121905964.1">
    <property type="nucleotide sequence ID" value="NZ_REFC01000011.1"/>
</dbReference>
<feature type="coiled-coil region" evidence="2">
    <location>
        <begin position="161"/>
        <end position="248"/>
    </location>
</feature>
<dbReference type="GO" id="GO:0004222">
    <property type="term" value="F:metalloendopeptidase activity"/>
    <property type="evidence" value="ECO:0007669"/>
    <property type="project" value="TreeGrafter"/>
</dbReference>
<feature type="domain" description="M23ase beta-sheet core" evidence="4">
    <location>
        <begin position="311"/>
        <end position="404"/>
    </location>
</feature>
<organism evidence="5 6">
    <name type="scientific">Ulvibacter antarcticus</name>
    <dbReference type="NCBI Taxonomy" id="442714"/>
    <lineage>
        <taxon>Bacteria</taxon>
        <taxon>Pseudomonadati</taxon>
        <taxon>Bacteroidota</taxon>
        <taxon>Flavobacteriia</taxon>
        <taxon>Flavobacteriales</taxon>
        <taxon>Flavobacteriaceae</taxon>
        <taxon>Ulvibacter</taxon>
    </lineage>
</organism>
<dbReference type="SUPFAM" id="SSF51261">
    <property type="entry name" value="Duplicated hybrid motif"/>
    <property type="match status" value="1"/>
</dbReference>
<name>A0A3L9ZGU0_9FLAO</name>
<comment type="caution">
    <text evidence="5">The sequence shown here is derived from an EMBL/GenBank/DDBJ whole genome shotgun (WGS) entry which is preliminary data.</text>
</comment>
<evidence type="ECO:0000256" key="2">
    <source>
        <dbReference type="SAM" id="Coils"/>
    </source>
</evidence>
<dbReference type="AlphaFoldDB" id="A0A3L9ZGU0"/>
<evidence type="ECO:0000256" key="1">
    <source>
        <dbReference type="ARBA" id="ARBA00022729"/>
    </source>
</evidence>
<accession>A0A3L9ZGU0</accession>
<keyword evidence="2" id="KW-0175">Coiled coil</keyword>
<evidence type="ECO:0000313" key="6">
    <source>
        <dbReference type="Proteomes" id="UP000271339"/>
    </source>
</evidence>
<protein>
    <submittedName>
        <fullName evidence="5">Septal ring factor EnvC (AmiA/AmiB activator)</fullName>
    </submittedName>
</protein>
<evidence type="ECO:0000259" key="4">
    <source>
        <dbReference type="Pfam" id="PF01551"/>
    </source>
</evidence>
<feature type="coiled-coil region" evidence="2">
    <location>
        <begin position="83"/>
        <end position="117"/>
    </location>
</feature>
<dbReference type="OrthoDB" id="9815884at2"/>
<proteinExistence type="predicted"/>
<dbReference type="Gene3D" id="6.10.250.3150">
    <property type="match status" value="1"/>
</dbReference>
<dbReference type="InterPro" id="IPR050570">
    <property type="entry name" value="Cell_wall_metabolism_enzyme"/>
</dbReference>
<evidence type="ECO:0000313" key="5">
    <source>
        <dbReference type="EMBL" id="RMA65942.1"/>
    </source>
</evidence>
<dbReference type="Pfam" id="PF01551">
    <property type="entry name" value="Peptidase_M23"/>
    <property type="match status" value="1"/>
</dbReference>
<gene>
    <name evidence="5" type="ORF">BXY75_0358</name>
</gene>
<dbReference type="PANTHER" id="PTHR21666:SF289">
    <property type="entry name" value="L-ALA--D-GLU ENDOPEPTIDASE"/>
    <property type="match status" value="1"/>
</dbReference>
<evidence type="ECO:0000256" key="3">
    <source>
        <dbReference type="SAM" id="SignalP"/>
    </source>
</evidence>
<feature type="chain" id="PRO_5018137173" evidence="3">
    <location>
        <begin position="23"/>
        <end position="411"/>
    </location>
</feature>
<dbReference type="PANTHER" id="PTHR21666">
    <property type="entry name" value="PEPTIDASE-RELATED"/>
    <property type="match status" value="1"/>
</dbReference>
<dbReference type="InterPro" id="IPR016047">
    <property type="entry name" value="M23ase_b-sheet_dom"/>
</dbReference>
<sequence>MNNRSKYFFLALCFFTVFSAIAQPDKQKELEEKRVALLDEIKQINSLLFKTRGEKKSVLTHVEDISQRITTRENLIRVTNQQANLLTRNINDNLQNIDQLRGELKELKEDYGGMIVKSYKSKSQQSRIMFLFSSENFLQAYKRLQYMKQYAKQRKKQGESIKEKTLKLQQLNNDLIVQKKQKEQLIDENNREKTKLRQEKKDQESMIASLKKEEGKFASQIRKKQNEAEAIEKEIEKLIRLAIEKSNRESGSTANTVTTKATTFALTPEAKALAANFTSNKGKLVWPVEKGVVTESFGTHKHPQFPNVTTNNNGVEITTESNAKARAVFSGEVMQIQQIKGANQAIYIRHGDYITIYRNLATVTVKKGDKVSTKQEIGTIYNNPTTGKTVLKFYIYQNSDKMNPSDWIYRM</sequence>
<keyword evidence="6" id="KW-1185">Reference proteome</keyword>
<feature type="signal peptide" evidence="3">
    <location>
        <begin position="1"/>
        <end position="22"/>
    </location>
</feature>
<keyword evidence="1 3" id="KW-0732">Signal</keyword>